<gene>
    <name evidence="1" type="ORF">NX02_16785</name>
</gene>
<dbReference type="KEGG" id="ssan:NX02_16785"/>
<evidence type="ECO:0000313" key="1">
    <source>
        <dbReference type="EMBL" id="AHE55035.1"/>
    </source>
</evidence>
<proteinExistence type="predicted"/>
<dbReference type="EMBL" id="CP006644">
    <property type="protein sequence ID" value="AHE55035.1"/>
    <property type="molecule type" value="Genomic_DNA"/>
</dbReference>
<dbReference type="HOGENOM" id="CLU_2669182_0_0_5"/>
<name>W0AHD1_9SPHN</name>
<protein>
    <submittedName>
        <fullName evidence="1">Uncharacterized protein</fullName>
    </submittedName>
</protein>
<dbReference type="AlphaFoldDB" id="W0AHD1"/>
<sequence length="75" mass="8219">MMIAVTLAMNRIPNFASKQTIPLYQVPVMLTHAGDSRRGNFLIHQSKHAEACDGGSDWGSIRFHAGGFTAIFSEL</sequence>
<accession>W0AHD1</accession>
<dbReference type="STRING" id="1123269.NX02_16785"/>
<dbReference type="Proteomes" id="UP000018851">
    <property type="component" value="Chromosome"/>
</dbReference>
<organism evidence="1 2">
    <name type="scientific">Sphingomonas sanxanigenens DSM 19645 = NX02</name>
    <dbReference type="NCBI Taxonomy" id="1123269"/>
    <lineage>
        <taxon>Bacteria</taxon>
        <taxon>Pseudomonadati</taxon>
        <taxon>Pseudomonadota</taxon>
        <taxon>Alphaproteobacteria</taxon>
        <taxon>Sphingomonadales</taxon>
        <taxon>Sphingomonadaceae</taxon>
        <taxon>Sphingomonas</taxon>
    </lineage>
</organism>
<reference evidence="1 2" key="1">
    <citation type="submission" date="2013-07" db="EMBL/GenBank/DDBJ databases">
        <title>Completed genome of Sphingomonas sanxanigenens NX02.</title>
        <authorList>
            <person name="Ma T."/>
            <person name="Huang H."/>
            <person name="Wu M."/>
            <person name="Li X."/>
            <person name="Li G."/>
        </authorList>
    </citation>
    <scope>NUCLEOTIDE SEQUENCE [LARGE SCALE GENOMIC DNA]</scope>
    <source>
        <strain evidence="1 2">NX02</strain>
    </source>
</reference>
<keyword evidence="2" id="KW-1185">Reference proteome</keyword>
<evidence type="ECO:0000313" key="2">
    <source>
        <dbReference type="Proteomes" id="UP000018851"/>
    </source>
</evidence>